<keyword evidence="3" id="KW-1185">Reference proteome</keyword>
<sequence length="225" mass="24482">MSTTRFDHLVVAAANVSAGVDYLERQLGVRLPKGGEHPRMGTHNHLMRLSANSFVEVIAIDPDAAPPSRPRWFGLDDPHVRASLAASPRLLTWAVNTPQLEALALGEVPLGRIEPMSRGALNWDITVAADGSLAAGGLLPAVLQWHCDTHPAERMQDLGCRLTRLTLYHPRADWLAACLQRLGAAELARVEPLADSEDAWLEAELETPLGRRVLSSRVPQRPAAV</sequence>
<accession>A0ABU1HFB6</accession>
<dbReference type="EMBL" id="JARWAM010000008">
    <property type="protein sequence ID" value="MDR5906157.1"/>
    <property type="molecule type" value="Genomic_DNA"/>
</dbReference>
<evidence type="ECO:0000313" key="3">
    <source>
        <dbReference type="Proteomes" id="UP001251374"/>
    </source>
</evidence>
<organism evidence="2 3">
    <name type="scientific">Franzmannia qiaohouensis</name>
    <dbReference type="NCBI Taxonomy" id="1329370"/>
    <lineage>
        <taxon>Bacteria</taxon>
        <taxon>Pseudomonadati</taxon>
        <taxon>Pseudomonadota</taxon>
        <taxon>Gammaproteobacteria</taxon>
        <taxon>Oceanospirillales</taxon>
        <taxon>Halomonadaceae</taxon>
        <taxon>Franzmannia</taxon>
    </lineage>
</organism>
<dbReference type="InterPro" id="IPR029068">
    <property type="entry name" value="Glyas_Bleomycin-R_OHBP_Dase"/>
</dbReference>
<protein>
    <submittedName>
        <fullName evidence="2">VOC family protein</fullName>
    </submittedName>
</protein>
<dbReference type="Pfam" id="PF13468">
    <property type="entry name" value="Glyoxalase_3"/>
    <property type="match status" value="1"/>
</dbReference>
<comment type="caution">
    <text evidence="2">The sequence shown here is derived from an EMBL/GenBank/DDBJ whole genome shotgun (WGS) entry which is preliminary data.</text>
</comment>
<name>A0ABU1HFB6_9GAMM</name>
<dbReference type="InterPro" id="IPR025870">
    <property type="entry name" value="Glyoxalase-like_dom"/>
</dbReference>
<evidence type="ECO:0000313" key="2">
    <source>
        <dbReference type="EMBL" id="MDR5906157.1"/>
    </source>
</evidence>
<reference evidence="2 3" key="1">
    <citation type="submission" date="2023-04" db="EMBL/GenBank/DDBJ databases">
        <title>A long-awaited taxogenomic arrangement of the family Halomonadaceae.</title>
        <authorList>
            <person name="De La Haba R."/>
            <person name="Chuvochina M."/>
            <person name="Wittouck S."/>
            <person name="Arahal D.R."/>
            <person name="Sanchez-Porro C."/>
            <person name="Hugenholtz P."/>
            <person name="Ventosa A."/>
        </authorList>
    </citation>
    <scope>NUCLEOTIDE SEQUENCE [LARGE SCALE GENOMIC DNA]</scope>
    <source>
        <strain evidence="2 3">DSM 26770</strain>
    </source>
</reference>
<feature type="domain" description="Glyoxalase-like" evidence="1">
    <location>
        <begin position="6"/>
        <end position="182"/>
    </location>
</feature>
<evidence type="ECO:0000259" key="1">
    <source>
        <dbReference type="Pfam" id="PF13468"/>
    </source>
</evidence>
<proteinExistence type="predicted"/>
<dbReference type="Proteomes" id="UP001251374">
    <property type="component" value="Unassembled WGS sequence"/>
</dbReference>
<gene>
    <name evidence="2" type="ORF">QC821_12810</name>
</gene>
<dbReference type="Gene3D" id="3.10.180.10">
    <property type="entry name" value="2,3-Dihydroxybiphenyl 1,2-Dioxygenase, domain 1"/>
    <property type="match status" value="1"/>
</dbReference>
<dbReference type="RefSeq" id="WP_309721993.1">
    <property type="nucleotide sequence ID" value="NZ_JARWAM010000008.1"/>
</dbReference>